<dbReference type="EMBL" id="BDGG01000011">
    <property type="protein sequence ID" value="GAV04778.1"/>
    <property type="molecule type" value="Genomic_DNA"/>
</dbReference>
<name>A0A1D1VY82_RAMVA</name>
<keyword evidence="2" id="KW-1185">Reference proteome</keyword>
<reference evidence="1 2" key="1">
    <citation type="journal article" date="2016" name="Nat. Commun.">
        <title>Extremotolerant tardigrade genome and improved radiotolerance of human cultured cells by tardigrade-unique protein.</title>
        <authorList>
            <person name="Hashimoto T."/>
            <person name="Horikawa D.D."/>
            <person name="Saito Y."/>
            <person name="Kuwahara H."/>
            <person name="Kozuka-Hata H."/>
            <person name="Shin-I T."/>
            <person name="Minakuchi Y."/>
            <person name="Ohishi K."/>
            <person name="Motoyama A."/>
            <person name="Aizu T."/>
            <person name="Enomoto A."/>
            <person name="Kondo K."/>
            <person name="Tanaka S."/>
            <person name="Hara Y."/>
            <person name="Koshikawa S."/>
            <person name="Sagara H."/>
            <person name="Miura T."/>
            <person name="Yokobori S."/>
            <person name="Miyagawa K."/>
            <person name="Suzuki Y."/>
            <person name="Kubo T."/>
            <person name="Oyama M."/>
            <person name="Kohara Y."/>
            <person name="Fujiyama A."/>
            <person name="Arakawa K."/>
            <person name="Katayama T."/>
            <person name="Toyoda A."/>
            <person name="Kunieda T."/>
        </authorList>
    </citation>
    <scope>NUCLEOTIDE SEQUENCE [LARGE SCALE GENOMIC DNA]</scope>
    <source>
        <strain evidence="1 2">YOKOZUNA-1</strain>
    </source>
</reference>
<evidence type="ECO:0000313" key="1">
    <source>
        <dbReference type="EMBL" id="GAV04778.1"/>
    </source>
</evidence>
<gene>
    <name evidence="1" type="primary">RvY_15004-1</name>
    <name evidence="1" type="synonym">RvY_15004.1</name>
    <name evidence="1" type="ORF">RvY_15004</name>
</gene>
<dbReference type="AlphaFoldDB" id="A0A1D1VY82"/>
<organism evidence="1 2">
    <name type="scientific">Ramazzottius varieornatus</name>
    <name type="common">Water bear</name>
    <name type="synonym">Tardigrade</name>
    <dbReference type="NCBI Taxonomy" id="947166"/>
    <lineage>
        <taxon>Eukaryota</taxon>
        <taxon>Metazoa</taxon>
        <taxon>Ecdysozoa</taxon>
        <taxon>Tardigrada</taxon>
        <taxon>Eutardigrada</taxon>
        <taxon>Parachela</taxon>
        <taxon>Hypsibioidea</taxon>
        <taxon>Ramazzottiidae</taxon>
        <taxon>Ramazzottius</taxon>
    </lineage>
</organism>
<comment type="caution">
    <text evidence="1">The sequence shown here is derived from an EMBL/GenBank/DDBJ whole genome shotgun (WGS) entry which is preliminary data.</text>
</comment>
<proteinExistence type="predicted"/>
<dbReference type="Proteomes" id="UP000186922">
    <property type="component" value="Unassembled WGS sequence"/>
</dbReference>
<evidence type="ECO:0000313" key="2">
    <source>
        <dbReference type="Proteomes" id="UP000186922"/>
    </source>
</evidence>
<accession>A0A1D1VY82</accession>
<protein>
    <submittedName>
        <fullName evidence="1">Uncharacterized protein</fullName>
    </submittedName>
</protein>
<sequence>MFSSSAVSLFATKVTYSSNRRNLQYLGCTNGVNWEPFVRLTAVLLSGVDRSRFLFLFGSRFVGQRLLREEDEEQADGTWEMNAAPIQPSPSLATATTWSAVERVPPPPGVESNCGCLPGFVADGNEHCVIRLDCRKKVGECTRRNPQYICSATTGSYVCPPRTRSNAAGTGCDDRDCGTAVMTGGNGANIPSGTSLVCQTGRCTCPSGTRYRLSTGSTAICATTVSSAVCDPMDIS</sequence>